<dbReference type="Proteomes" id="UP001596058">
    <property type="component" value="Unassembled WGS sequence"/>
</dbReference>
<dbReference type="Gene3D" id="3.30.750.24">
    <property type="entry name" value="STAS domain"/>
    <property type="match status" value="1"/>
</dbReference>
<accession>A0ABW1CTT0</accession>
<feature type="region of interest" description="Disordered" evidence="3">
    <location>
        <begin position="175"/>
        <end position="205"/>
    </location>
</feature>
<dbReference type="PANTHER" id="PTHR33495:SF2">
    <property type="entry name" value="ANTI-SIGMA FACTOR ANTAGONIST TM_1081-RELATED"/>
    <property type="match status" value="1"/>
</dbReference>
<dbReference type="InterPro" id="IPR003658">
    <property type="entry name" value="Anti-sigma_ant"/>
</dbReference>
<dbReference type="Pfam" id="PF01740">
    <property type="entry name" value="STAS"/>
    <property type="match status" value="1"/>
</dbReference>
<dbReference type="CDD" id="cd07043">
    <property type="entry name" value="STAS_anti-anti-sigma_factors"/>
    <property type="match status" value="1"/>
</dbReference>
<dbReference type="InterPro" id="IPR036513">
    <property type="entry name" value="STAS_dom_sf"/>
</dbReference>
<evidence type="ECO:0000256" key="1">
    <source>
        <dbReference type="ARBA" id="ARBA00009013"/>
    </source>
</evidence>
<name>A0ABW1CTT0_9ACTN</name>
<reference evidence="6" key="1">
    <citation type="journal article" date="2019" name="Int. J. Syst. Evol. Microbiol.">
        <title>The Global Catalogue of Microorganisms (GCM) 10K type strain sequencing project: providing services to taxonomists for standard genome sequencing and annotation.</title>
        <authorList>
            <consortium name="The Broad Institute Genomics Platform"/>
            <consortium name="The Broad Institute Genome Sequencing Center for Infectious Disease"/>
            <person name="Wu L."/>
            <person name="Ma J."/>
        </authorList>
    </citation>
    <scope>NUCLEOTIDE SEQUENCE [LARGE SCALE GENOMIC DNA]</scope>
    <source>
        <strain evidence="6">CCUG 53903</strain>
    </source>
</reference>
<gene>
    <name evidence="5" type="ORF">ACFPZ3_32695</name>
</gene>
<evidence type="ECO:0000256" key="3">
    <source>
        <dbReference type="SAM" id="MobiDB-lite"/>
    </source>
</evidence>
<dbReference type="SUPFAM" id="SSF52091">
    <property type="entry name" value="SpoIIaa-like"/>
    <property type="match status" value="1"/>
</dbReference>
<comment type="caution">
    <text evidence="5">The sequence shown here is derived from an EMBL/GenBank/DDBJ whole genome shotgun (WGS) entry which is preliminary data.</text>
</comment>
<evidence type="ECO:0000313" key="6">
    <source>
        <dbReference type="Proteomes" id="UP001596058"/>
    </source>
</evidence>
<dbReference type="PANTHER" id="PTHR33495">
    <property type="entry name" value="ANTI-SIGMA FACTOR ANTAGONIST TM_1081-RELATED-RELATED"/>
    <property type="match status" value="1"/>
</dbReference>
<dbReference type="PROSITE" id="PS50801">
    <property type="entry name" value="STAS"/>
    <property type="match status" value="1"/>
</dbReference>
<dbReference type="RefSeq" id="WP_379518156.1">
    <property type="nucleotide sequence ID" value="NZ_JBHSPA010000039.1"/>
</dbReference>
<evidence type="ECO:0000313" key="5">
    <source>
        <dbReference type="EMBL" id="MFC5828652.1"/>
    </source>
</evidence>
<comment type="similarity">
    <text evidence="1 2">Belongs to the anti-sigma-factor antagonist family.</text>
</comment>
<feature type="domain" description="STAS" evidence="4">
    <location>
        <begin position="89"/>
        <end position="169"/>
    </location>
</feature>
<organism evidence="5 6">
    <name type="scientific">Nonomuraea insulae</name>
    <dbReference type="NCBI Taxonomy" id="1616787"/>
    <lineage>
        <taxon>Bacteria</taxon>
        <taxon>Bacillati</taxon>
        <taxon>Actinomycetota</taxon>
        <taxon>Actinomycetes</taxon>
        <taxon>Streptosporangiales</taxon>
        <taxon>Streptosporangiaceae</taxon>
        <taxon>Nonomuraea</taxon>
    </lineage>
</organism>
<keyword evidence="6" id="KW-1185">Reference proteome</keyword>
<sequence length="205" mass="21745">MTTTDFLPAKGKNLPSPDMIDARAGRAPGSEVMAMGEYEHGQVQIHGRIYGQSQWRSHGQGNRQGNRQGNGRGDELAIVVLWSSAVCPVIALRGELGAATAADLVREVERVLAGRPAAVVVDLSRLAFCDFEGIGALIGAHRRARQLGGELVLTGAQGRCARLLRRTGLDHVFPQLPGRTEGGARGMTDVGQTGGQRHPPQVIGT</sequence>
<dbReference type="InterPro" id="IPR002645">
    <property type="entry name" value="STAS_dom"/>
</dbReference>
<dbReference type="EMBL" id="JBHSPA010000039">
    <property type="protein sequence ID" value="MFC5828652.1"/>
    <property type="molecule type" value="Genomic_DNA"/>
</dbReference>
<evidence type="ECO:0000256" key="2">
    <source>
        <dbReference type="RuleBase" id="RU003749"/>
    </source>
</evidence>
<protein>
    <recommendedName>
        <fullName evidence="2">Anti-sigma factor antagonist</fullName>
    </recommendedName>
</protein>
<proteinExistence type="inferred from homology"/>
<dbReference type="NCBIfam" id="TIGR00377">
    <property type="entry name" value="ant_ant_sig"/>
    <property type="match status" value="1"/>
</dbReference>
<evidence type="ECO:0000259" key="4">
    <source>
        <dbReference type="PROSITE" id="PS50801"/>
    </source>
</evidence>